<reference evidence="4 5" key="1">
    <citation type="submission" date="2024-10" db="EMBL/GenBank/DDBJ databases">
        <authorList>
            <person name="Riesco R."/>
        </authorList>
    </citation>
    <scope>NUCLEOTIDE SEQUENCE [LARGE SCALE GENOMIC DNA]</scope>
    <source>
        <strain evidence="3 4">NCIMB 15448</strain>
        <strain evidence="2 5">NCIMB 15450</strain>
    </source>
</reference>
<dbReference type="InterPro" id="IPR007421">
    <property type="entry name" value="Schlafen_AlbA_2_dom"/>
</dbReference>
<feature type="domain" description="Schlafen AlbA-2" evidence="1">
    <location>
        <begin position="11"/>
        <end position="126"/>
    </location>
</feature>
<dbReference type="Gene3D" id="1.10.10.10">
    <property type="entry name" value="Winged helix-like DNA-binding domain superfamily/Winged helix DNA-binding domain"/>
    <property type="match status" value="1"/>
</dbReference>
<dbReference type="InterPro" id="IPR038461">
    <property type="entry name" value="Schlafen_AlbA_2_dom_sf"/>
</dbReference>
<dbReference type="Proteomes" id="UP001609176">
    <property type="component" value="Unassembled WGS sequence"/>
</dbReference>
<dbReference type="Pfam" id="PF13749">
    <property type="entry name" value="HATPase_c_4"/>
    <property type="match status" value="1"/>
</dbReference>
<dbReference type="InterPro" id="IPR036390">
    <property type="entry name" value="WH_DNA-bd_sf"/>
</dbReference>
<evidence type="ECO:0000313" key="3">
    <source>
        <dbReference type="EMBL" id="MFH5241891.1"/>
    </source>
</evidence>
<dbReference type="InterPro" id="IPR038475">
    <property type="entry name" value="RecG_C_sf"/>
</dbReference>
<keyword evidence="5" id="KW-1185">Reference proteome</keyword>
<dbReference type="Gene3D" id="3.30.950.30">
    <property type="entry name" value="Schlafen, AAA domain"/>
    <property type="match status" value="1"/>
</dbReference>
<dbReference type="PANTHER" id="PTHR30595">
    <property type="entry name" value="GLPR-RELATED TRANSCRIPTIONAL REPRESSOR"/>
    <property type="match status" value="1"/>
</dbReference>
<dbReference type="Pfam" id="PF04326">
    <property type="entry name" value="SLFN_AlbA_2"/>
    <property type="match status" value="1"/>
</dbReference>
<dbReference type="Proteomes" id="UP001609219">
    <property type="component" value="Unassembled WGS sequence"/>
</dbReference>
<accession>A0ABW7KIM1</accession>
<evidence type="ECO:0000313" key="4">
    <source>
        <dbReference type="Proteomes" id="UP001609176"/>
    </source>
</evidence>
<dbReference type="GO" id="GO:0005524">
    <property type="term" value="F:ATP binding"/>
    <property type="evidence" value="ECO:0007669"/>
    <property type="project" value="UniProtKB-KW"/>
</dbReference>
<dbReference type="Gene3D" id="3.30.565.60">
    <property type="match status" value="1"/>
</dbReference>
<keyword evidence="3" id="KW-0067">ATP-binding</keyword>
<gene>
    <name evidence="3" type="ORF">ACHIPV_08320</name>
    <name evidence="2" type="ORF">ACHIRB_15550</name>
</gene>
<comment type="caution">
    <text evidence="3">The sequence shown here is derived from an EMBL/GenBank/DDBJ whole genome shotgun (WGS) entry which is preliminary data.</text>
</comment>
<evidence type="ECO:0000259" key="1">
    <source>
        <dbReference type="Pfam" id="PF04326"/>
    </source>
</evidence>
<proteinExistence type="predicted"/>
<evidence type="ECO:0000313" key="5">
    <source>
        <dbReference type="Proteomes" id="UP001609219"/>
    </source>
</evidence>
<dbReference type="InterPro" id="IPR036388">
    <property type="entry name" value="WH-like_DNA-bd_sf"/>
</dbReference>
<protein>
    <submittedName>
        <fullName evidence="3">ATP-binding protein</fullName>
    </submittedName>
</protein>
<sequence length="577" mass="61751">MRRVGVDLADVEVKSAAVGWPKNAVETLSAFANGGGGVLILGLSEQHGFTPAAGFDAKAIRDALALACADLVDPPLRVPIEIEEFEGALVVRADIAELDPIEKPCYVKARGHYNGSYIRSGDGDRGLSNYEVSQLLANRTQPTFDMEPVDGATAADLNPDLVSGLLERARSRHPRLFGTMRDEEALLRLNVLTNVEGVVRPTVAGLLCLGVYPQQFFPQLFIAVVALPGLQIGDQTSEGVRFLDNVTIDGPIPEMLAQAVAALQRNMRKAAVIKGLFREDRWDYPLDVVRELLVNAIMHRDYSPGARGSHLQVELYPDRLVVKSTGGLYGDVSAALLGTSEQGSSSRNVALAKLLADVPAGGRGYASISENRGSGLPNVMTALRGAGMSPAAFNATPGHVFVTVPQHALLAVEVIEWIGSLGQDGLSDQQHLALAIMRSIGRVTNAMLQAWGVDRITAGAALRDLVSRELAVVGGGRRYASYQLNVSAEIGDLDADSVPDGAASIEGAGIEAELDAIVQGIRAGLNTAKALETALGMNYQAVLRRLNKLIERGAVEREYARNDRRQSYRLIQRQGDK</sequence>
<dbReference type="SUPFAM" id="SSF46785">
    <property type="entry name" value="Winged helix' DNA-binding domain"/>
    <property type="match status" value="1"/>
</dbReference>
<dbReference type="RefSeq" id="WP_395124086.1">
    <property type="nucleotide sequence ID" value="NZ_JBIMSN010000062.1"/>
</dbReference>
<evidence type="ECO:0000313" key="2">
    <source>
        <dbReference type="EMBL" id="MFH5229978.1"/>
    </source>
</evidence>
<dbReference type="EMBL" id="JBIMSP010000009">
    <property type="protein sequence ID" value="MFH5241891.1"/>
    <property type="molecule type" value="Genomic_DNA"/>
</dbReference>
<dbReference type="PANTHER" id="PTHR30595:SF6">
    <property type="entry name" value="SCHLAFEN ALBA-2 DOMAIN-CONTAINING PROTEIN"/>
    <property type="match status" value="1"/>
</dbReference>
<name>A0ABW7KIM1_9NOCA</name>
<organism evidence="3 4">
    <name type="scientific">Antrihabitans spumae</name>
    <dbReference type="NCBI Taxonomy" id="3373370"/>
    <lineage>
        <taxon>Bacteria</taxon>
        <taxon>Bacillati</taxon>
        <taxon>Actinomycetota</taxon>
        <taxon>Actinomycetes</taxon>
        <taxon>Mycobacteriales</taxon>
        <taxon>Nocardiaceae</taxon>
        <taxon>Antrihabitans</taxon>
    </lineage>
</organism>
<dbReference type="EMBL" id="JBIMSN010000062">
    <property type="protein sequence ID" value="MFH5229978.1"/>
    <property type="molecule type" value="Genomic_DNA"/>
</dbReference>
<keyword evidence="3" id="KW-0547">Nucleotide-binding</keyword>